<evidence type="ECO:0000313" key="2">
    <source>
        <dbReference type="Proteomes" id="UP000003917"/>
    </source>
</evidence>
<dbReference type="PATRIC" id="fig|997881.3.peg.1546"/>
<gene>
    <name evidence="1" type="ORF">HMPREF1080_01476</name>
</gene>
<name>I9BKN5_BACFG</name>
<dbReference type="HOGENOM" id="CLU_520591_0_0_10"/>
<dbReference type="Proteomes" id="UP000003917">
    <property type="component" value="Unassembled WGS sequence"/>
</dbReference>
<dbReference type="InterPro" id="IPR007833">
    <property type="entry name" value="Capsule_polysaccharide_synth"/>
</dbReference>
<organism evidence="1 2">
    <name type="scientific">Bacteroides fragilis CL05T12C13</name>
    <dbReference type="NCBI Taxonomy" id="997881"/>
    <lineage>
        <taxon>Bacteria</taxon>
        <taxon>Pseudomonadati</taxon>
        <taxon>Bacteroidota</taxon>
        <taxon>Bacteroidia</taxon>
        <taxon>Bacteroidales</taxon>
        <taxon>Bacteroidaceae</taxon>
        <taxon>Bacteroides</taxon>
    </lineage>
</organism>
<dbReference type="GO" id="GO:0000271">
    <property type="term" value="P:polysaccharide biosynthetic process"/>
    <property type="evidence" value="ECO:0007669"/>
    <property type="project" value="InterPro"/>
</dbReference>
<sequence length="500" mass="58535">MTKINFKKVLLSNKNYWKACNINTSDKILLYENFYTSSQVNYGVSKVALCIANILELKPYVLLPWKKSELSESMCLNRFDLRKNILRLLIFHSFTLLKVFIETNKGEDILNLNLCKCHIGYYMYDLILRTYSVPTIKTLSFKQRMRVVFECIYFLYFSDIFAKYTIGAVVLGDIVYRYGFIFELCRKYEIDCYGPINLNSFSLKRYSVENQYSNNVIIEEKYEKLSLIDIKNEIDDYFIRRYSGSIVQHDVLNAYREKHVSTYDDFMRRYLLDPDKKTVVVMAHVFCDAPHVNENVLYKDYYDWFYNTIKCLSQNANINLLVKEHPSSYLFKENGIVDSVMQDFNLVDRIITSDESTYSILNNADMVVTCGGTIGLEFSSFGKPVLLAARPPYSEFGFTINSENRVEYENKLCSIDHFIEPLSPELKSIARKVAYIFFVLTANTELKLEIGDDVFLLGRECDNSNLYDSIIKYNSVILEQQNIYKLLSDFIKRRQDLLCN</sequence>
<dbReference type="AlphaFoldDB" id="I9BKN5"/>
<accession>I9BKN5</accession>
<dbReference type="GO" id="GO:0015774">
    <property type="term" value="P:polysaccharide transport"/>
    <property type="evidence" value="ECO:0007669"/>
    <property type="project" value="InterPro"/>
</dbReference>
<evidence type="ECO:0000313" key="1">
    <source>
        <dbReference type="EMBL" id="EIZ00428.1"/>
    </source>
</evidence>
<protein>
    <recommendedName>
        <fullName evidence="3">Capsule polysaccharide biosynthesis protein</fullName>
    </recommendedName>
</protein>
<reference evidence="1 2" key="1">
    <citation type="submission" date="2012-02" db="EMBL/GenBank/DDBJ databases">
        <title>The Genome Sequence of Bacteroides fragilis CL05T12C13.</title>
        <authorList>
            <consortium name="The Broad Institute Genome Sequencing Platform"/>
            <person name="Earl A."/>
            <person name="Ward D."/>
            <person name="Feldgarden M."/>
            <person name="Gevers D."/>
            <person name="Zitomersky N.L."/>
            <person name="Coyne M.J."/>
            <person name="Comstock L.E."/>
            <person name="Young S.K."/>
            <person name="Zeng Q."/>
            <person name="Gargeya S."/>
            <person name="Fitzgerald M."/>
            <person name="Haas B."/>
            <person name="Abouelleil A."/>
            <person name="Alvarado L."/>
            <person name="Arachchi H.M."/>
            <person name="Berlin A."/>
            <person name="Chapman S.B."/>
            <person name="Gearin G."/>
            <person name="Goldberg J."/>
            <person name="Griggs A."/>
            <person name="Gujja S."/>
            <person name="Hansen M."/>
            <person name="Heiman D."/>
            <person name="Howarth C."/>
            <person name="Larimer J."/>
            <person name="Lui A."/>
            <person name="MacDonald P.J.P."/>
            <person name="McCowen C."/>
            <person name="Montmayeur A."/>
            <person name="Murphy C."/>
            <person name="Neiman D."/>
            <person name="Pearson M."/>
            <person name="Priest M."/>
            <person name="Roberts A."/>
            <person name="Saif S."/>
            <person name="Shea T."/>
            <person name="Sisk P."/>
            <person name="Stolte C."/>
            <person name="Sykes S."/>
            <person name="Wortman J."/>
            <person name="Nusbaum C."/>
            <person name="Birren B."/>
        </authorList>
    </citation>
    <scope>NUCLEOTIDE SEQUENCE [LARGE SCALE GENOMIC DNA]</scope>
    <source>
        <strain evidence="1 2">CL05T12C13</strain>
    </source>
</reference>
<dbReference type="EMBL" id="AGXP01000016">
    <property type="protein sequence ID" value="EIZ00428.1"/>
    <property type="molecule type" value="Genomic_DNA"/>
</dbReference>
<dbReference type="InterPro" id="IPR043148">
    <property type="entry name" value="TagF_C"/>
</dbReference>
<dbReference type="RefSeq" id="WP_005800714.1">
    <property type="nucleotide sequence ID" value="NZ_JH724193.1"/>
</dbReference>
<proteinExistence type="predicted"/>
<comment type="caution">
    <text evidence="1">The sequence shown here is derived from an EMBL/GenBank/DDBJ whole genome shotgun (WGS) entry which is preliminary data.</text>
</comment>
<dbReference type="SUPFAM" id="SSF53756">
    <property type="entry name" value="UDP-Glycosyltransferase/glycogen phosphorylase"/>
    <property type="match status" value="1"/>
</dbReference>
<evidence type="ECO:0008006" key="3">
    <source>
        <dbReference type="Google" id="ProtNLM"/>
    </source>
</evidence>
<dbReference type="Gene3D" id="3.40.50.12580">
    <property type="match status" value="1"/>
</dbReference>
<dbReference type="Pfam" id="PF05159">
    <property type="entry name" value="Capsule_synth"/>
    <property type="match status" value="1"/>
</dbReference>